<evidence type="ECO:0000256" key="2">
    <source>
        <dbReference type="ARBA" id="ARBA00022980"/>
    </source>
</evidence>
<dbReference type="InterPro" id="IPR038630">
    <property type="entry name" value="L24e/L24_sf"/>
</dbReference>
<dbReference type="GO" id="GO:0003735">
    <property type="term" value="F:structural constituent of ribosome"/>
    <property type="evidence" value="ECO:0007669"/>
    <property type="project" value="InterPro"/>
</dbReference>
<proteinExistence type="inferred from homology"/>
<evidence type="ECO:0000256" key="3">
    <source>
        <dbReference type="ARBA" id="ARBA00023274"/>
    </source>
</evidence>
<reference evidence="6" key="1">
    <citation type="submission" date="2022-07" db="EMBL/GenBank/DDBJ databases">
        <title>Evaluation of T. orientalis genome assembly methods using nanopore sequencing and analysis of variation between genomes.</title>
        <authorList>
            <person name="Yam J."/>
            <person name="Micallef M.L."/>
            <person name="Liu M."/>
            <person name="Djordjevic S.P."/>
            <person name="Bogema D.R."/>
            <person name="Jenkins C."/>
        </authorList>
    </citation>
    <scope>NUCLEOTIDE SEQUENCE</scope>
    <source>
        <strain evidence="6">Goon Nure</strain>
    </source>
</reference>
<evidence type="ECO:0000313" key="7">
    <source>
        <dbReference type="Proteomes" id="UP000244811"/>
    </source>
</evidence>
<feature type="region of interest" description="Disordered" evidence="4">
    <location>
        <begin position="116"/>
        <end position="152"/>
    </location>
</feature>
<dbReference type="Pfam" id="PF01246">
    <property type="entry name" value="Ribosomal_L24e"/>
    <property type="match status" value="1"/>
</dbReference>
<protein>
    <submittedName>
        <fullName evidence="6">60S ribosomal protein L24</fullName>
    </submittedName>
</protein>
<dbReference type="AlphaFoldDB" id="A0A976MED0"/>
<dbReference type="PANTHER" id="PTHR10792:SF1">
    <property type="entry name" value="RIBOSOMAL PROTEIN L24"/>
    <property type="match status" value="1"/>
</dbReference>
<name>A0A976MED0_THEOR</name>
<dbReference type="Gene3D" id="2.30.170.20">
    <property type="entry name" value="Ribosomal protein L24e"/>
    <property type="match status" value="1"/>
</dbReference>
<keyword evidence="2 6" id="KW-0689">Ribosomal protein</keyword>
<dbReference type="FunFam" id="2.30.170.20:FF:000003">
    <property type="entry name" value="60S ribosomal protein L24"/>
    <property type="match status" value="1"/>
</dbReference>
<feature type="domain" description="Large ribosomal subunit protein eL24-related N-terminal" evidence="5">
    <location>
        <begin position="9"/>
        <end position="72"/>
    </location>
</feature>
<dbReference type="GO" id="GO:0022625">
    <property type="term" value="C:cytosolic large ribosomal subunit"/>
    <property type="evidence" value="ECO:0007669"/>
    <property type="project" value="TreeGrafter"/>
</dbReference>
<dbReference type="EMBL" id="CP056071">
    <property type="protein sequence ID" value="UKK01711.2"/>
    <property type="molecule type" value="Genomic_DNA"/>
</dbReference>
<dbReference type="GO" id="GO:0003729">
    <property type="term" value="F:mRNA binding"/>
    <property type="evidence" value="ECO:0007669"/>
    <property type="project" value="TreeGrafter"/>
</dbReference>
<dbReference type="PANTHER" id="PTHR10792">
    <property type="entry name" value="60S RIBOSOMAL PROTEIN L24"/>
    <property type="match status" value="1"/>
</dbReference>
<accession>A0A976MED0</accession>
<dbReference type="CDD" id="cd00472">
    <property type="entry name" value="Ribosomal_L24e_L24"/>
    <property type="match status" value="1"/>
</dbReference>
<organism evidence="6 7">
    <name type="scientific">Theileria orientalis</name>
    <dbReference type="NCBI Taxonomy" id="68886"/>
    <lineage>
        <taxon>Eukaryota</taxon>
        <taxon>Sar</taxon>
        <taxon>Alveolata</taxon>
        <taxon>Apicomplexa</taxon>
        <taxon>Aconoidasida</taxon>
        <taxon>Piroplasmida</taxon>
        <taxon>Theileriidae</taxon>
        <taxon>Theileria</taxon>
    </lineage>
</organism>
<evidence type="ECO:0000256" key="4">
    <source>
        <dbReference type="SAM" id="MobiDB-lite"/>
    </source>
</evidence>
<evidence type="ECO:0000259" key="5">
    <source>
        <dbReference type="Pfam" id="PF01246"/>
    </source>
</evidence>
<keyword evidence="3" id="KW-0687">Ribonucleoprotein</keyword>
<feature type="compositionally biased region" description="Basic and acidic residues" evidence="4">
    <location>
        <begin position="120"/>
        <end position="133"/>
    </location>
</feature>
<comment type="similarity">
    <text evidence="1">Belongs to the eukaryotic ribosomal protein eL24 family.</text>
</comment>
<dbReference type="Gene3D" id="6.10.250.1270">
    <property type="match status" value="1"/>
</dbReference>
<evidence type="ECO:0000256" key="1">
    <source>
        <dbReference type="ARBA" id="ARBA00005647"/>
    </source>
</evidence>
<gene>
    <name evidence="6" type="ORF">MACK_001064</name>
</gene>
<evidence type="ECO:0000313" key="6">
    <source>
        <dbReference type="EMBL" id="UKK01711.2"/>
    </source>
</evidence>
<dbReference type="Proteomes" id="UP000244811">
    <property type="component" value="Chromosome 2"/>
</dbReference>
<dbReference type="InterPro" id="IPR056366">
    <property type="entry name" value="Ribosomal_eL24"/>
</dbReference>
<sequence length="152" mass="17524">MSAVTTTIKTEHCSFTDYRVYPGRGQKFVARDGKVYFFLNGKSAAFHKRKVKPAKLKWNLAWRKANKKFQTELFNRKRSKKTARPQKAIVGLSLDDLKSKRSQATKPAPKLNVKQAFVSEAKEKNRKSFDKQKVHSTRANVPKKLQRATTRN</sequence>
<dbReference type="InterPro" id="IPR000988">
    <property type="entry name" value="Ribosomal_eL24-rel_N"/>
</dbReference>
<dbReference type="GO" id="GO:0002181">
    <property type="term" value="P:cytoplasmic translation"/>
    <property type="evidence" value="ECO:0007669"/>
    <property type="project" value="TreeGrafter"/>
</dbReference>
<dbReference type="SUPFAM" id="SSF57716">
    <property type="entry name" value="Glucocorticoid receptor-like (DNA-binding domain)"/>
    <property type="match status" value="1"/>
</dbReference>